<dbReference type="SUPFAM" id="SSF51658">
    <property type="entry name" value="Xylose isomerase-like"/>
    <property type="match status" value="1"/>
</dbReference>
<sequence>MAVRNPKEINIEQIQSILNSNNLPVPAIGTGQAFGEEGLSFTHTDPLIRQKAIERIKNQITFAKNFNAVVIIGLVRGVVGKGEDRDEAYKYMLYAFDECASFDDNVKIVIEPINRYETNLLNTVSESLEFIEELGKPNVGLLLDTFHMNIEEPDIFESIKNANEKVFHFHVADSNRWHPGAGHIDFQEVFKTLKHINYNGFVSAEILPLPDAGSAAANNIAHLRKLFTD</sequence>
<dbReference type="EMBL" id="LNQE01000507">
    <property type="protein sequence ID" value="KUG26219.1"/>
    <property type="molecule type" value="Genomic_DNA"/>
</dbReference>
<reference evidence="3" key="1">
    <citation type="journal article" date="2015" name="Proc. Natl. Acad. Sci. U.S.A.">
        <title>Networks of energetic and metabolic interactions define dynamics in microbial communities.</title>
        <authorList>
            <person name="Embree M."/>
            <person name="Liu J.K."/>
            <person name="Al-Bassam M.M."/>
            <person name="Zengler K."/>
        </authorList>
    </citation>
    <scope>NUCLEOTIDE SEQUENCE</scope>
</reference>
<keyword evidence="1" id="KW-0413">Isomerase</keyword>
<evidence type="ECO:0000256" key="1">
    <source>
        <dbReference type="ARBA" id="ARBA00023235"/>
    </source>
</evidence>
<gene>
    <name evidence="3" type="ORF">ASZ90_003942</name>
</gene>
<dbReference type="InterPro" id="IPR013022">
    <property type="entry name" value="Xyl_isomerase-like_TIM-brl"/>
</dbReference>
<dbReference type="InterPro" id="IPR053560">
    <property type="entry name" value="Hyi_epimerase/isomerase"/>
</dbReference>
<comment type="caution">
    <text evidence="3">The sequence shown here is derived from an EMBL/GenBank/DDBJ whole genome shotgun (WGS) entry which is preliminary data.</text>
</comment>
<dbReference type="PANTHER" id="PTHR43489">
    <property type="entry name" value="ISOMERASE"/>
    <property type="match status" value="1"/>
</dbReference>
<protein>
    <submittedName>
        <fullName evidence="3">D-tagatose 3-epimerase</fullName>
    </submittedName>
</protein>
<dbReference type="PANTHER" id="PTHR43489:SF7">
    <property type="entry name" value="3-DEHYDRO-D-GULOSIDE 4-EPIMERASE-RELATED"/>
    <property type="match status" value="1"/>
</dbReference>
<proteinExistence type="predicted"/>
<dbReference type="NCBIfam" id="NF041099">
    <property type="entry name" value="keto_glucon_epim_IolO"/>
    <property type="match status" value="1"/>
</dbReference>
<evidence type="ECO:0000313" key="3">
    <source>
        <dbReference type="EMBL" id="KUG26219.1"/>
    </source>
</evidence>
<dbReference type="Pfam" id="PF01261">
    <property type="entry name" value="AP_endonuc_2"/>
    <property type="match status" value="1"/>
</dbReference>
<evidence type="ECO:0000259" key="2">
    <source>
        <dbReference type="Pfam" id="PF01261"/>
    </source>
</evidence>
<dbReference type="InterPro" id="IPR050417">
    <property type="entry name" value="Sugar_Epim/Isomerase"/>
</dbReference>
<dbReference type="InterPro" id="IPR036237">
    <property type="entry name" value="Xyl_isomerase-like_sf"/>
</dbReference>
<dbReference type="AlphaFoldDB" id="A0A0W8FZA0"/>
<accession>A0A0W8FZA0</accession>
<feature type="domain" description="Xylose isomerase-like TIM barrel" evidence="2">
    <location>
        <begin position="6"/>
        <end position="225"/>
    </location>
</feature>
<dbReference type="GO" id="GO:0016853">
    <property type="term" value="F:isomerase activity"/>
    <property type="evidence" value="ECO:0007669"/>
    <property type="project" value="UniProtKB-KW"/>
</dbReference>
<name>A0A0W8FZA0_9ZZZZ</name>
<dbReference type="Gene3D" id="3.20.20.150">
    <property type="entry name" value="Divalent-metal-dependent TIM barrel enzymes"/>
    <property type="match status" value="1"/>
</dbReference>
<organism evidence="3">
    <name type="scientific">hydrocarbon metagenome</name>
    <dbReference type="NCBI Taxonomy" id="938273"/>
    <lineage>
        <taxon>unclassified sequences</taxon>
        <taxon>metagenomes</taxon>
        <taxon>ecological metagenomes</taxon>
    </lineage>
</organism>